<organism evidence="2 4">
    <name type="scientific">Rotaria magnacalcarata</name>
    <dbReference type="NCBI Taxonomy" id="392030"/>
    <lineage>
        <taxon>Eukaryota</taxon>
        <taxon>Metazoa</taxon>
        <taxon>Spiralia</taxon>
        <taxon>Gnathifera</taxon>
        <taxon>Rotifera</taxon>
        <taxon>Eurotatoria</taxon>
        <taxon>Bdelloidea</taxon>
        <taxon>Philodinida</taxon>
        <taxon>Philodinidae</taxon>
        <taxon>Rotaria</taxon>
    </lineage>
</organism>
<comment type="caution">
    <text evidence="2">The sequence shown here is derived from an EMBL/GenBank/DDBJ whole genome shotgun (WGS) entry which is preliminary data.</text>
</comment>
<evidence type="ECO:0000313" key="4">
    <source>
        <dbReference type="Proteomes" id="UP000663855"/>
    </source>
</evidence>
<protein>
    <submittedName>
        <fullName evidence="2">Uncharacterized protein</fullName>
    </submittedName>
</protein>
<proteinExistence type="predicted"/>
<name>A0A815L7G1_9BILA</name>
<reference evidence="2" key="1">
    <citation type="submission" date="2021-02" db="EMBL/GenBank/DDBJ databases">
        <authorList>
            <person name="Nowell W R."/>
        </authorList>
    </citation>
    <scope>NUCLEOTIDE SEQUENCE</scope>
</reference>
<evidence type="ECO:0000313" key="3">
    <source>
        <dbReference type="EMBL" id="CAF2134727.1"/>
    </source>
</evidence>
<gene>
    <name evidence="2" type="ORF">CJN711_LOCUS22076</name>
    <name evidence="3" type="ORF">MBJ925_LOCUS28306</name>
</gene>
<sequence length="108" mass="12050">MHLRECTRSRDQDSVPDEGSVVTTGATSPTPPIKLKKIRREILAIAGIKDVTFDGTILYSFEDFGTRKLASAKYPVTNELIPIKMKRTATASQESPEFFHLTNLIVLK</sequence>
<evidence type="ECO:0000256" key="1">
    <source>
        <dbReference type="SAM" id="MobiDB-lite"/>
    </source>
</evidence>
<dbReference type="AlphaFoldDB" id="A0A815L7G1"/>
<feature type="region of interest" description="Disordered" evidence="1">
    <location>
        <begin position="1"/>
        <end position="31"/>
    </location>
</feature>
<feature type="compositionally biased region" description="Basic and acidic residues" evidence="1">
    <location>
        <begin position="1"/>
        <end position="13"/>
    </location>
</feature>
<evidence type="ECO:0000313" key="2">
    <source>
        <dbReference type="EMBL" id="CAF1403235.1"/>
    </source>
</evidence>
<accession>A0A815L7G1</accession>
<dbReference type="EMBL" id="CAJNOV010010380">
    <property type="protein sequence ID" value="CAF1403235.1"/>
    <property type="molecule type" value="Genomic_DNA"/>
</dbReference>
<dbReference type="Proteomes" id="UP000663855">
    <property type="component" value="Unassembled WGS sequence"/>
</dbReference>
<dbReference type="Proteomes" id="UP000663824">
    <property type="component" value="Unassembled WGS sequence"/>
</dbReference>
<dbReference type="EMBL" id="CAJNRE010015126">
    <property type="protein sequence ID" value="CAF2134727.1"/>
    <property type="molecule type" value="Genomic_DNA"/>
</dbReference>